<evidence type="ECO:0000313" key="1">
    <source>
        <dbReference type="EMBL" id="KAJ3657359.1"/>
    </source>
</evidence>
<protein>
    <submittedName>
        <fullName evidence="1">Uncharacterized protein</fullName>
    </submittedName>
</protein>
<evidence type="ECO:0000313" key="2">
    <source>
        <dbReference type="Proteomes" id="UP001168821"/>
    </source>
</evidence>
<keyword evidence="2" id="KW-1185">Reference proteome</keyword>
<dbReference type="AlphaFoldDB" id="A0AA38IQB5"/>
<organism evidence="1 2">
    <name type="scientific">Zophobas morio</name>
    <dbReference type="NCBI Taxonomy" id="2755281"/>
    <lineage>
        <taxon>Eukaryota</taxon>
        <taxon>Metazoa</taxon>
        <taxon>Ecdysozoa</taxon>
        <taxon>Arthropoda</taxon>
        <taxon>Hexapoda</taxon>
        <taxon>Insecta</taxon>
        <taxon>Pterygota</taxon>
        <taxon>Neoptera</taxon>
        <taxon>Endopterygota</taxon>
        <taxon>Coleoptera</taxon>
        <taxon>Polyphaga</taxon>
        <taxon>Cucujiformia</taxon>
        <taxon>Tenebrionidae</taxon>
        <taxon>Zophobas</taxon>
    </lineage>
</organism>
<comment type="caution">
    <text evidence="1">The sequence shown here is derived from an EMBL/GenBank/DDBJ whole genome shotgun (WGS) entry which is preliminary data.</text>
</comment>
<proteinExistence type="predicted"/>
<reference evidence="1" key="1">
    <citation type="journal article" date="2023" name="G3 (Bethesda)">
        <title>Whole genome assemblies of Zophobas morio and Tenebrio molitor.</title>
        <authorList>
            <person name="Kaur S."/>
            <person name="Stinson S.A."/>
            <person name="diCenzo G.C."/>
        </authorList>
    </citation>
    <scope>NUCLEOTIDE SEQUENCE</scope>
    <source>
        <strain evidence="1">QUZm001</strain>
    </source>
</reference>
<sequence length="108" mass="12233">MGCLLCSVDAVASATAFGRVGFRFWCLYMTNWMVRPPGGRIQSPVPLIRPHILDIIEAIKIPPLMQLRNFITPPRQQDLGIFVLLIDVISRTSLPSDKCRQSRWILTP</sequence>
<gene>
    <name evidence="1" type="ORF">Zmor_009169</name>
</gene>
<name>A0AA38IQB5_9CUCU</name>
<dbReference type="EMBL" id="JALNTZ010000003">
    <property type="protein sequence ID" value="KAJ3657359.1"/>
    <property type="molecule type" value="Genomic_DNA"/>
</dbReference>
<accession>A0AA38IQB5</accession>
<dbReference type="Proteomes" id="UP001168821">
    <property type="component" value="Unassembled WGS sequence"/>
</dbReference>